<evidence type="ECO:0000313" key="1">
    <source>
        <dbReference type="EMBL" id="MBD3922348.1"/>
    </source>
</evidence>
<reference evidence="1 2" key="1">
    <citation type="submission" date="2020-09" db="EMBL/GenBank/DDBJ databases">
        <title>Paenibacillus sp. strain PR3 16S rRNA gene Genome sequencing and assembly.</title>
        <authorList>
            <person name="Kim J."/>
        </authorList>
    </citation>
    <scope>NUCLEOTIDE SEQUENCE [LARGE SCALE GENOMIC DNA]</scope>
    <source>
        <strain evidence="1 2">PR3</strain>
    </source>
</reference>
<keyword evidence="2" id="KW-1185">Reference proteome</keyword>
<dbReference type="Proteomes" id="UP000609346">
    <property type="component" value="Unassembled WGS sequence"/>
</dbReference>
<dbReference type="EMBL" id="JACXZA010000008">
    <property type="protein sequence ID" value="MBD3922348.1"/>
    <property type="molecule type" value="Genomic_DNA"/>
</dbReference>
<sequence>MRGIHMILVCVLLSSVLWRCSSRESRSIPDGIKQIMSDSSIQYDEIMHIEVYHDGFLAFYRNDSGLNAGFIRNASDGLKWIIGTGGAELDSEIGLSWTASNLVEVPIYFIFGVISDPDIAQVKTNKPDATLEKTAKIVTTNDGTRIWFVLFENPVNAPLDVIGLSKDGKILNEQ</sequence>
<comment type="caution">
    <text evidence="1">The sequence shown here is derived from an EMBL/GenBank/DDBJ whole genome shotgun (WGS) entry which is preliminary data.</text>
</comment>
<evidence type="ECO:0000313" key="2">
    <source>
        <dbReference type="Proteomes" id="UP000609346"/>
    </source>
</evidence>
<proteinExistence type="predicted"/>
<name>A0ABR8N2F5_9BACL</name>
<gene>
    <name evidence="1" type="ORF">H8B09_26570</name>
</gene>
<evidence type="ECO:0008006" key="3">
    <source>
        <dbReference type="Google" id="ProtNLM"/>
    </source>
</evidence>
<protein>
    <recommendedName>
        <fullName evidence="3">Lipoprotein</fullName>
    </recommendedName>
</protein>
<accession>A0ABR8N2F5</accession>
<dbReference type="RefSeq" id="WP_224754038.1">
    <property type="nucleotide sequence ID" value="NZ_JACXZA010000008.1"/>
</dbReference>
<organism evidence="1 2">
    <name type="scientific">Paenibacillus terricola</name>
    <dbReference type="NCBI Taxonomy" id="2763503"/>
    <lineage>
        <taxon>Bacteria</taxon>
        <taxon>Bacillati</taxon>
        <taxon>Bacillota</taxon>
        <taxon>Bacilli</taxon>
        <taxon>Bacillales</taxon>
        <taxon>Paenibacillaceae</taxon>
        <taxon>Paenibacillus</taxon>
    </lineage>
</organism>